<dbReference type="GO" id="GO:0030497">
    <property type="term" value="P:fatty acid elongation"/>
    <property type="evidence" value="ECO:0007669"/>
    <property type="project" value="TreeGrafter"/>
</dbReference>
<name>A0A0M3TN07_LEPIR</name>
<dbReference type="PRINTS" id="PR00081">
    <property type="entry name" value="GDHRDH"/>
</dbReference>
<protein>
    <submittedName>
        <fullName evidence="2">Short chain dehydrogenase</fullName>
    </submittedName>
</protein>
<evidence type="ECO:0000256" key="1">
    <source>
        <dbReference type="ARBA" id="ARBA00006484"/>
    </source>
</evidence>
<gene>
    <name evidence="2" type="primary">fabG8</name>
    <name evidence="2" type="ORF">G436_4633</name>
</gene>
<dbReference type="CDD" id="cd05233">
    <property type="entry name" value="SDR_c"/>
    <property type="match status" value="1"/>
</dbReference>
<dbReference type="InterPro" id="IPR002347">
    <property type="entry name" value="SDR_fam"/>
</dbReference>
<accession>A0A0M3TN07</accession>
<comment type="similarity">
    <text evidence="1">Belongs to the short-chain dehydrogenases/reductases (SDR) family.</text>
</comment>
<dbReference type="EMBL" id="CP012604">
    <property type="protein sequence ID" value="ALE41761.1"/>
    <property type="molecule type" value="Genomic_DNA"/>
</dbReference>
<reference evidence="2 3" key="1">
    <citation type="journal article" date="2015" name="Genome Announc.">
        <title>Whole-Genome Sequence of Leptospira interrogans Serovar Hardjo Subtype Hardjoprajitno Strain Norma, Isolated from Cattle in a Leptospirosis Outbreak in Brazil.</title>
        <authorList>
            <person name="Cosate M.R."/>
            <person name="Soares S.C."/>
            <person name="Mendes T.A."/>
            <person name="Raittz R.T."/>
            <person name="Moreira E.C."/>
            <person name="Leite R."/>
            <person name="Fernandes G.R."/>
            <person name="Haddad J.P."/>
            <person name="Ortega J.M."/>
        </authorList>
    </citation>
    <scope>NUCLEOTIDE SEQUENCE [LARGE SCALE GENOMIC DNA]</scope>
    <source>
        <strain evidence="2 3">Norma</strain>
    </source>
</reference>
<dbReference type="PANTHER" id="PTHR42760">
    <property type="entry name" value="SHORT-CHAIN DEHYDROGENASES/REDUCTASES FAMILY MEMBER"/>
    <property type="match status" value="1"/>
</dbReference>
<dbReference type="Gene3D" id="3.40.50.720">
    <property type="entry name" value="NAD(P)-binding Rossmann-like Domain"/>
    <property type="match status" value="1"/>
</dbReference>
<evidence type="ECO:0000313" key="3">
    <source>
        <dbReference type="Proteomes" id="UP000056502"/>
    </source>
</evidence>
<dbReference type="InterPro" id="IPR020904">
    <property type="entry name" value="Sc_DH/Rdtase_CS"/>
</dbReference>
<organism evidence="2">
    <name type="scientific">Leptospira interrogans serovar Hardjo str. Norma</name>
    <dbReference type="NCBI Taxonomy" id="1279460"/>
    <lineage>
        <taxon>Bacteria</taxon>
        <taxon>Pseudomonadati</taxon>
        <taxon>Spirochaetota</taxon>
        <taxon>Spirochaetia</taxon>
        <taxon>Leptospirales</taxon>
        <taxon>Leptospiraceae</taxon>
        <taxon>Leptospira</taxon>
    </lineage>
</organism>
<dbReference type="PROSITE" id="PS00061">
    <property type="entry name" value="ADH_SHORT"/>
    <property type="match status" value="1"/>
</dbReference>
<dbReference type="Proteomes" id="UP000056502">
    <property type="component" value="Chromosome II"/>
</dbReference>
<dbReference type="InterPro" id="IPR036291">
    <property type="entry name" value="NAD(P)-bd_dom_sf"/>
</dbReference>
<proteinExistence type="inferred from homology"/>
<dbReference type="SUPFAM" id="SSF51735">
    <property type="entry name" value="NAD(P)-binding Rossmann-fold domains"/>
    <property type="match status" value="1"/>
</dbReference>
<dbReference type="Pfam" id="PF13561">
    <property type="entry name" value="adh_short_C2"/>
    <property type="match status" value="1"/>
</dbReference>
<sequence length="272" mass="30072">MRNKRILVSFLSSRNTNVSSRLTLKNQETTKKENIILTGGSGGLGRAIVKSLLSEGYSVTNLDIQSPKEIFSGEFFLNVDLTNEQDLTYTLSRWENLISSQSQSPYGFVHCAGYGGPYHKITDVSLEEWDRIFSVNIRSAFQIVKLILPKFKKLQLGRLVFIASSLSIVGSANSVAYSASKHSLIGFVKSLSDEWGPFGITSNAVSPGYIETSMGIQEDQVPDHRNKIIQMTPMRKIASTYEIARVVSFLLNKESSYINGANWTVDGGITAI</sequence>
<dbReference type="AlphaFoldDB" id="A0A0M3TN07"/>
<dbReference type="GO" id="GO:0016616">
    <property type="term" value="F:oxidoreductase activity, acting on the CH-OH group of donors, NAD or NADP as acceptor"/>
    <property type="evidence" value="ECO:0007669"/>
    <property type="project" value="TreeGrafter"/>
</dbReference>
<dbReference type="PANTHER" id="PTHR42760:SF40">
    <property type="entry name" value="3-OXOACYL-[ACYL-CARRIER-PROTEIN] REDUCTASE, CHLOROPLASTIC"/>
    <property type="match status" value="1"/>
</dbReference>
<dbReference type="PATRIC" id="fig|1279460.3.peg.4736"/>
<evidence type="ECO:0000313" key="2">
    <source>
        <dbReference type="EMBL" id="ALE41761.1"/>
    </source>
</evidence>